<dbReference type="Pfam" id="PF00732">
    <property type="entry name" value="GMC_oxred_N"/>
    <property type="match status" value="1"/>
</dbReference>
<dbReference type="EMBL" id="UOFQ01000093">
    <property type="protein sequence ID" value="VAW88301.1"/>
    <property type="molecule type" value="Genomic_DNA"/>
</dbReference>
<dbReference type="GO" id="GO:0016995">
    <property type="term" value="F:cholesterol oxidase activity"/>
    <property type="evidence" value="ECO:0007669"/>
    <property type="project" value="UniProtKB-EC"/>
</dbReference>
<proteinExistence type="predicted"/>
<keyword evidence="9" id="KW-0413">Isomerase</keyword>
<accession>A0A3B0Z9S5</accession>
<evidence type="ECO:0000256" key="3">
    <source>
        <dbReference type="ARBA" id="ARBA00022630"/>
    </source>
</evidence>
<dbReference type="InterPro" id="IPR052542">
    <property type="entry name" value="Cholesterol_Oxidase"/>
</dbReference>
<evidence type="ECO:0000256" key="8">
    <source>
        <dbReference type="ARBA" id="ARBA00023221"/>
    </source>
</evidence>
<dbReference type="EC" id="1.1.3.6" evidence="12"/>
<dbReference type="GO" id="GO:0008203">
    <property type="term" value="P:cholesterol metabolic process"/>
    <property type="evidence" value="ECO:0007669"/>
    <property type="project" value="UniProtKB-KW"/>
</dbReference>
<dbReference type="SUPFAM" id="SSF51905">
    <property type="entry name" value="FAD/NAD(P)-binding domain"/>
    <property type="match status" value="1"/>
</dbReference>
<comment type="pathway">
    <text evidence="11">Steroid metabolism; cholesterol degradation.</text>
</comment>
<comment type="cofactor">
    <cofactor evidence="1">
        <name>FAD</name>
        <dbReference type="ChEBI" id="CHEBI:57692"/>
    </cofactor>
</comment>
<keyword evidence="2" id="KW-0153">Cholesterol metabolism</keyword>
<evidence type="ECO:0000256" key="10">
    <source>
        <dbReference type="ARBA" id="ARBA00038856"/>
    </source>
</evidence>
<evidence type="ECO:0000256" key="5">
    <source>
        <dbReference type="ARBA" id="ARBA00023002"/>
    </source>
</evidence>
<name>A0A3B0Z9S5_9ZZZZ</name>
<protein>
    <recommendedName>
        <fullName evidence="13">Cholesterol oxidase</fullName>
        <ecNumber evidence="12">1.1.3.6</ecNumber>
        <ecNumber evidence="10">5.3.3.1</ecNumber>
    </recommendedName>
    <alternativeName>
        <fullName evidence="14">Cholesterol isomerase</fullName>
    </alternativeName>
</protein>
<gene>
    <name evidence="17" type="ORF">MNBD_GAMMA17-1379</name>
</gene>
<dbReference type="InterPro" id="IPR000172">
    <property type="entry name" value="GMC_OxRdtase_N"/>
</dbReference>
<dbReference type="GO" id="GO:0004769">
    <property type="term" value="F:steroid Delta-isomerase activity"/>
    <property type="evidence" value="ECO:0007669"/>
    <property type="project" value="UniProtKB-EC"/>
</dbReference>
<evidence type="ECO:0000256" key="7">
    <source>
        <dbReference type="ARBA" id="ARBA00023166"/>
    </source>
</evidence>
<dbReference type="Gene3D" id="3.50.50.60">
    <property type="entry name" value="FAD/NAD(P)-binding domain"/>
    <property type="match status" value="3"/>
</dbReference>
<evidence type="ECO:0000256" key="4">
    <source>
        <dbReference type="ARBA" id="ARBA00022827"/>
    </source>
</evidence>
<dbReference type="Gene3D" id="3.40.50.1820">
    <property type="entry name" value="alpha/beta hydrolase"/>
    <property type="match status" value="1"/>
</dbReference>
<dbReference type="PANTHER" id="PTHR47470">
    <property type="entry name" value="CHOLESTEROL OXIDASE"/>
    <property type="match status" value="1"/>
</dbReference>
<dbReference type="EC" id="5.3.3.1" evidence="10"/>
<evidence type="ECO:0000259" key="16">
    <source>
        <dbReference type="Pfam" id="PF05199"/>
    </source>
</evidence>
<dbReference type="SUPFAM" id="SSF53474">
    <property type="entry name" value="alpha/beta-Hydrolases"/>
    <property type="match status" value="1"/>
</dbReference>
<keyword evidence="6" id="KW-0443">Lipid metabolism</keyword>
<evidence type="ECO:0000256" key="12">
    <source>
        <dbReference type="ARBA" id="ARBA00049723"/>
    </source>
</evidence>
<keyword evidence="5" id="KW-0560">Oxidoreductase</keyword>
<dbReference type="GO" id="GO:0050660">
    <property type="term" value="F:flavin adenine dinucleotide binding"/>
    <property type="evidence" value="ECO:0007669"/>
    <property type="project" value="InterPro"/>
</dbReference>
<dbReference type="InterPro" id="IPR007867">
    <property type="entry name" value="GMC_OxRtase_C"/>
</dbReference>
<sequence length="1143" mass="124931">MNKLSSHIEQIKQHYTVIVIGSGYGGGISASRMARAGQSVCLLERGKEFLPGEFPDTLAEAGAELQVDSGEIHLGSESGLYNLQINDDINVLTGCGLGGTSLINASVLIESDPRIFNDPAWPRDFVSDVDTALKDGYQKARAMLGSATYPDGNNGFPVLKKTEAMRQCGKAMGVETRLTPLAVNFEVHENGVNHVGVAQEPCNLCGDCITGCNFTAKNTTQMTYLPDAKNHGAEIFTQTKVSHLSRKDDHWVVHYAVSNNGSDAFDAPDQFVHADIVVLAAGTLGSTEIMLRSKERGLETSDQIGERFSGNGDVLGFVYNCDQEINGIGRGTRELDAANPVGPCITSVIDTRSSSDNYKDGMTIEEGCLSGAMAPLLPSTFSKLAAISGKDSDSGVMDFLAEKRRSIESLLRGAYHGALDNTLTNLVMSHDSTSGRMQLKEDSLCIEWPGIGDEAIFSKVNDRLESMSKTLGGTFVKNPISHDLMGNDQVTVHPLGGCCMGEDASSGVVNHKGQVYSSNSGNAIYEDLYIADGAIIPAAIGTNPLLTISAVAERNAKLMASEREWNFDTELPSRPANDAVIAAVKPGIQFTETMIGFVTLDPNIDYEQGFKQGKHNNTPFEFTLTVVSQDLDAMLADSNHQAAIYGTVKAPMLSPTPLTVTEGVFNLFVKDPEIVDTRRMDYNLTMTAQNGDVFYMEGHKTIHDDPGFDMWKDTTTLFATVTTTKADPSTAIGRGILEITPINFAKQLTTIKVPNVESNTDRLKYIARFGAFFAGEVFDIFGGVATGLNYFTEENQPRKRRPLAAPVPSLHHVVTEDDVSIRLTRYQGGDKGPVILSHGLGVSSKIFSTDTLDTNLLEYLLAHDYDVWLLDYRVSIELTASQTASTADEIAQYDYPAAVAKVIEVTGKESVQMVVHCYGATTWTMSMLGGHLKNIRSAVVSQISTHIKVPLLSKIKTGLYVPELLDQLGVDSLTAYTARESSWQDKLLDKALKLYPIQKEEQCKNPVCRRITFLYGQLYEHDQLNGITHDNLHELYGVVNMRSLEHLATMTREGNITDADGNDRYLPHLERMALPITFIVGEENECFLPESLKKTHQVLSDKNGAALYGFHQIPDYGHIDCIHGKNAHKDVYPHILKQLEETL</sequence>
<evidence type="ECO:0000256" key="1">
    <source>
        <dbReference type="ARBA" id="ARBA00001974"/>
    </source>
</evidence>
<evidence type="ECO:0000256" key="14">
    <source>
        <dbReference type="ARBA" id="ARBA00049778"/>
    </source>
</evidence>
<evidence type="ECO:0000256" key="11">
    <source>
        <dbReference type="ARBA" id="ARBA00049645"/>
    </source>
</evidence>
<evidence type="ECO:0000256" key="6">
    <source>
        <dbReference type="ARBA" id="ARBA00023098"/>
    </source>
</evidence>
<dbReference type="InterPro" id="IPR036188">
    <property type="entry name" value="FAD/NAD-bd_sf"/>
</dbReference>
<feature type="domain" description="Glucose-methanol-choline oxidoreductase C-terminal" evidence="16">
    <location>
        <begin position="490"/>
        <end position="552"/>
    </location>
</feature>
<evidence type="ECO:0000256" key="9">
    <source>
        <dbReference type="ARBA" id="ARBA00023235"/>
    </source>
</evidence>
<dbReference type="AlphaFoldDB" id="A0A3B0Z9S5"/>
<feature type="domain" description="Glucose-methanol-choline oxidoreductase N-terminal" evidence="15">
    <location>
        <begin position="85"/>
        <end position="308"/>
    </location>
</feature>
<keyword evidence="8" id="KW-0753">Steroid metabolism</keyword>
<evidence type="ECO:0000259" key="15">
    <source>
        <dbReference type="Pfam" id="PF00732"/>
    </source>
</evidence>
<reference evidence="17" key="1">
    <citation type="submission" date="2018-06" db="EMBL/GenBank/DDBJ databases">
        <authorList>
            <person name="Zhirakovskaya E."/>
        </authorList>
    </citation>
    <scope>NUCLEOTIDE SEQUENCE</scope>
</reference>
<evidence type="ECO:0000313" key="17">
    <source>
        <dbReference type="EMBL" id="VAW88301.1"/>
    </source>
</evidence>
<organism evidence="17">
    <name type="scientific">hydrothermal vent metagenome</name>
    <dbReference type="NCBI Taxonomy" id="652676"/>
    <lineage>
        <taxon>unclassified sequences</taxon>
        <taxon>metagenomes</taxon>
        <taxon>ecological metagenomes</taxon>
    </lineage>
</organism>
<keyword evidence="3" id="KW-0285">Flavoprotein</keyword>
<dbReference type="InterPro" id="IPR029058">
    <property type="entry name" value="AB_hydrolase_fold"/>
</dbReference>
<keyword evidence="7" id="KW-1207">Sterol metabolism</keyword>
<dbReference type="PANTHER" id="PTHR47470:SF1">
    <property type="entry name" value="FAD-DEPENDENT OXIDOREDUCTASE 2 FAD BINDING DOMAIN-CONTAINING PROTEIN"/>
    <property type="match status" value="1"/>
</dbReference>
<keyword evidence="4" id="KW-0274">FAD</keyword>
<evidence type="ECO:0000256" key="2">
    <source>
        <dbReference type="ARBA" id="ARBA00022548"/>
    </source>
</evidence>
<dbReference type="Pfam" id="PF05199">
    <property type="entry name" value="GMC_oxred_C"/>
    <property type="match status" value="1"/>
</dbReference>
<evidence type="ECO:0000256" key="13">
    <source>
        <dbReference type="ARBA" id="ARBA00049744"/>
    </source>
</evidence>